<accession>A0A0N4VGX2</accession>
<reference evidence="5" key="1">
    <citation type="submission" date="2017-02" db="UniProtKB">
        <authorList>
            <consortium name="WormBaseParasite"/>
        </authorList>
    </citation>
    <scope>IDENTIFICATION</scope>
</reference>
<evidence type="ECO:0000313" key="5">
    <source>
        <dbReference type="WBParaSite" id="EVEC_0001006101-mRNA-1"/>
    </source>
</evidence>
<keyword evidence="2" id="KW-0472">Membrane</keyword>
<dbReference type="WBParaSite" id="EVEC_0001006101-mRNA-1">
    <property type="protein sequence ID" value="EVEC_0001006101-mRNA-1"/>
    <property type="gene ID" value="EVEC_0001006101"/>
</dbReference>
<evidence type="ECO:0000313" key="3">
    <source>
        <dbReference type="EMBL" id="VDD94667.1"/>
    </source>
</evidence>
<evidence type="ECO:0000256" key="2">
    <source>
        <dbReference type="SAM" id="Phobius"/>
    </source>
</evidence>
<reference evidence="3 4" key="2">
    <citation type="submission" date="2018-10" db="EMBL/GenBank/DDBJ databases">
        <authorList>
            <consortium name="Pathogen Informatics"/>
        </authorList>
    </citation>
    <scope>NUCLEOTIDE SEQUENCE [LARGE SCALE GENOMIC DNA]</scope>
</reference>
<dbReference type="Proteomes" id="UP000274131">
    <property type="component" value="Unassembled WGS sequence"/>
</dbReference>
<organism evidence="5">
    <name type="scientific">Enterobius vermicularis</name>
    <name type="common">Human pinworm</name>
    <dbReference type="NCBI Taxonomy" id="51028"/>
    <lineage>
        <taxon>Eukaryota</taxon>
        <taxon>Metazoa</taxon>
        <taxon>Ecdysozoa</taxon>
        <taxon>Nematoda</taxon>
        <taxon>Chromadorea</taxon>
        <taxon>Rhabditida</taxon>
        <taxon>Spirurina</taxon>
        <taxon>Oxyuridomorpha</taxon>
        <taxon>Oxyuroidea</taxon>
        <taxon>Oxyuridae</taxon>
        <taxon>Enterobius</taxon>
    </lineage>
</organism>
<feature type="region of interest" description="Disordered" evidence="1">
    <location>
        <begin position="289"/>
        <end position="322"/>
    </location>
</feature>
<keyword evidence="2" id="KW-1133">Transmembrane helix</keyword>
<dbReference type="AlphaFoldDB" id="A0A0N4VGX2"/>
<keyword evidence="4" id="KW-1185">Reference proteome</keyword>
<sequence>MSENTSSKSQIEKASSSFFLKVCCLTSGRHCSNVRKRVSQKSEFQELEESLRDLGGFAVPRGFYERDAQIEQLLNISNAKRHIRKIQDYAETDKVYAPADLIIVDFMLSVGCLLLFGWLMFVYVEKYRSDDEPGFGDVEAEVNRAILSGISNRFIYGSPKVDAISDIADSERTESSDADLSENGLKNGLTSKAQTAGSPRHELQKEAVVCDELGKTDMAKRLTSTEECYAFESFCLEAFKNAAFARKVYLSKEEDSEYTGGLREFDKTGQERVSTATLRGSFAALQNLGSSDVGDNDGGSQLSVVKSAEDSLKSEEVDEYLT</sequence>
<feature type="transmembrane region" description="Helical" evidence="2">
    <location>
        <begin position="101"/>
        <end position="124"/>
    </location>
</feature>
<protein>
    <submittedName>
        <fullName evidence="5">BHLH domain-containing protein</fullName>
    </submittedName>
</protein>
<evidence type="ECO:0000313" key="4">
    <source>
        <dbReference type="Proteomes" id="UP000274131"/>
    </source>
</evidence>
<proteinExistence type="predicted"/>
<evidence type="ECO:0000256" key="1">
    <source>
        <dbReference type="SAM" id="MobiDB-lite"/>
    </source>
</evidence>
<name>A0A0N4VGX2_ENTVE</name>
<keyword evidence="2" id="KW-0812">Transmembrane</keyword>
<gene>
    <name evidence="3" type="ORF">EVEC_LOCUS9418</name>
</gene>
<dbReference type="EMBL" id="UXUI01010036">
    <property type="protein sequence ID" value="VDD94667.1"/>
    <property type="molecule type" value="Genomic_DNA"/>
</dbReference>